<keyword evidence="3" id="KW-1185">Reference proteome</keyword>
<gene>
    <name evidence="2" type="ORF">NTJ_07501</name>
</gene>
<dbReference type="EMBL" id="AP028913">
    <property type="protein sequence ID" value="BES94692.1"/>
    <property type="molecule type" value="Genomic_DNA"/>
</dbReference>
<reference evidence="2 3" key="1">
    <citation type="submission" date="2023-09" db="EMBL/GenBank/DDBJ databases">
        <title>Nesidiocoris tenuis whole genome shotgun sequence.</title>
        <authorList>
            <person name="Shibata T."/>
            <person name="Shimoda M."/>
            <person name="Kobayashi T."/>
            <person name="Uehara T."/>
        </authorList>
    </citation>
    <scope>NUCLEOTIDE SEQUENCE [LARGE SCALE GENOMIC DNA]</scope>
    <source>
        <strain evidence="2 3">Japan</strain>
    </source>
</reference>
<dbReference type="Proteomes" id="UP001307889">
    <property type="component" value="Chromosome 5"/>
</dbReference>
<accession>A0ABN7AR60</accession>
<organism evidence="2 3">
    <name type="scientific">Nesidiocoris tenuis</name>
    <dbReference type="NCBI Taxonomy" id="355587"/>
    <lineage>
        <taxon>Eukaryota</taxon>
        <taxon>Metazoa</taxon>
        <taxon>Ecdysozoa</taxon>
        <taxon>Arthropoda</taxon>
        <taxon>Hexapoda</taxon>
        <taxon>Insecta</taxon>
        <taxon>Pterygota</taxon>
        <taxon>Neoptera</taxon>
        <taxon>Paraneoptera</taxon>
        <taxon>Hemiptera</taxon>
        <taxon>Heteroptera</taxon>
        <taxon>Panheteroptera</taxon>
        <taxon>Cimicomorpha</taxon>
        <taxon>Miridae</taxon>
        <taxon>Dicyphina</taxon>
        <taxon>Nesidiocoris</taxon>
    </lineage>
</organism>
<sequence length="84" mass="9567">MLRLSLISTLIVRRSAPMMRQQRMDRRWETGGDRTSDVTTENRTSRVAEVDWRREAEAEPSGRTSHPCSSSLPPFSPSITASLY</sequence>
<proteinExistence type="predicted"/>
<feature type="compositionally biased region" description="Basic and acidic residues" evidence="1">
    <location>
        <begin position="22"/>
        <end position="36"/>
    </location>
</feature>
<feature type="compositionally biased region" description="Basic and acidic residues" evidence="1">
    <location>
        <begin position="43"/>
        <end position="57"/>
    </location>
</feature>
<evidence type="ECO:0000256" key="1">
    <source>
        <dbReference type="SAM" id="MobiDB-lite"/>
    </source>
</evidence>
<evidence type="ECO:0008006" key="4">
    <source>
        <dbReference type="Google" id="ProtNLM"/>
    </source>
</evidence>
<feature type="region of interest" description="Disordered" evidence="1">
    <location>
        <begin position="18"/>
        <end position="84"/>
    </location>
</feature>
<protein>
    <recommendedName>
        <fullName evidence="4">Secreted protein</fullName>
    </recommendedName>
</protein>
<evidence type="ECO:0000313" key="3">
    <source>
        <dbReference type="Proteomes" id="UP001307889"/>
    </source>
</evidence>
<name>A0ABN7AR60_9HEMI</name>
<evidence type="ECO:0000313" key="2">
    <source>
        <dbReference type="EMBL" id="BES94692.1"/>
    </source>
</evidence>